<proteinExistence type="predicted"/>
<dbReference type="Proteomes" id="UP000824469">
    <property type="component" value="Unassembled WGS sequence"/>
</dbReference>
<dbReference type="EMBL" id="JAHRHJ020003813">
    <property type="protein sequence ID" value="KAH9290267.1"/>
    <property type="molecule type" value="Genomic_DNA"/>
</dbReference>
<gene>
    <name evidence="1" type="ORF">KI387_034384</name>
</gene>
<name>A0AA38BXH9_TAXCH</name>
<sequence>KFRSLRNNFLVGTLSPDMCQLTGLRYCDVRSNTLTGTIPQNIATVRVSRY</sequence>
<keyword evidence="2" id="KW-1185">Reference proteome</keyword>
<protein>
    <submittedName>
        <fullName evidence="1">Uncharacterized protein</fullName>
    </submittedName>
</protein>
<reference evidence="1 2" key="1">
    <citation type="journal article" date="2021" name="Nat. Plants">
        <title>The Taxus genome provides insights into paclitaxel biosynthesis.</title>
        <authorList>
            <person name="Xiong X."/>
            <person name="Gou J."/>
            <person name="Liao Q."/>
            <person name="Li Y."/>
            <person name="Zhou Q."/>
            <person name="Bi G."/>
            <person name="Li C."/>
            <person name="Du R."/>
            <person name="Wang X."/>
            <person name="Sun T."/>
            <person name="Guo L."/>
            <person name="Liang H."/>
            <person name="Lu P."/>
            <person name="Wu Y."/>
            <person name="Zhang Z."/>
            <person name="Ro D.K."/>
            <person name="Shang Y."/>
            <person name="Huang S."/>
            <person name="Yan J."/>
        </authorList>
    </citation>
    <scope>NUCLEOTIDE SEQUENCE [LARGE SCALE GENOMIC DNA]</scope>
    <source>
        <strain evidence="1">Ta-2019</strain>
    </source>
</reference>
<feature type="non-terminal residue" evidence="1">
    <location>
        <position position="50"/>
    </location>
</feature>
<dbReference type="SUPFAM" id="SSF52058">
    <property type="entry name" value="L domain-like"/>
    <property type="match status" value="1"/>
</dbReference>
<dbReference type="AlphaFoldDB" id="A0AA38BXH9"/>
<accession>A0AA38BXH9</accession>
<feature type="non-terminal residue" evidence="1">
    <location>
        <position position="1"/>
    </location>
</feature>
<comment type="caution">
    <text evidence="1">The sequence shown here is derived from an EMBL/GenBank/DDBJ whole genome shotgun (WGS) entry which is preliminary data.</text>
</comment>
<evidence type="ECO:0000313" key="1">
    <source>
        <dbReference type="EMBL" id="KAH9290267.1"/>
    </source>
</evidence>
<dbReference type="Gene3D" id="3.80.10.10">
    <property type="entry name" value="Ribonuclease Inhibitor"/>
    <property type="match status" value="1"/>
</dbReference>
<dbReference type="InterPro" id="IPR032675">
    <property type="entry name" value="LRR_dom_sf"/>
</dbReference>
<organism evidence="1 2">
    <name type="scientific">Taxus chinensis</name>
    <name type="common">Chinese yew</name>
    <name type="synonym">Taxus wallichiana var. chinensis</name>
    <dbReference type="NCBI Taxonomy" id="29808"/>
    <lineage>
        <taxon>Eukaryota</taxon>
        <taxon>Viridiplantae</taxon>
        <taxon>Streptophyta</taxon>
        <taxon>Embryophyta</taxon>
        <taxon>Tracheophyta</taxon>
        <taxon>Spermatophyta</taxon>
        <taxon>Pinopsida</taxon>
        <taxon>Pinidae</taxon>
        <taxon>Conifers II</taxon>
        <taxon>Cupressales</taxon>
        <taxon>Taxaceae</taxon>
        <taxon>Taxus</taxon>
    </lineage>
</organism>
<evidence type="ECO:0000313" key="2">
    <source>
        <dbReference type="Proteomes" id="UP000824469"/>
    </source>
</evidence>